<comment type="catalytic activity">
    <reaction evidence="2">
        <text>a 3'-end 2',3'-cyclophospho-ribonucleotide-RNA + H2O = a 3'-end 2'-phospho-ribonucleotide-RNA + H(+)</text>
        <dbReference type="Rhea" id="RHEA:11828"/>
        <dbReference type="Rhea" id="RHEA-COMP:10464"/>
        <dbReference type="Rhea" id="RHEA-COMP:17353"/>
        <dbReference type="ChEBI" id="CHEBI:15377"/>
        <dbReference type="ChEBI" id="CHEBI:15378"/>
        <dbReference type="ChEBI" id="CHEBI:83064"/>
        <dbReference type="ChEBI" id="CHEBI:173113"/>
        <dbReference type="EC" id="3.1.4.58"/>
    </reaction>
</comment>
<name>L0KAH1_HALHC</name>
<dbReference type="PANTHER" id="PTHR35561">
    <property type="entry name" value="RNA 2',3'-CYCLIC PHOSPHODIESTERASE"/>
    <property type="match status" value="1"/>
</dbReference>
<dbReference type="GO" id="GO:0004113">
    <property type="term" value="F:2',3'-cyclic-nucleotide 3'-phosphodiesterase activity"/>
    <property type="evidence" value="ECO:0007669"/>
    <property type="project" value="InterPro"/>
</dbReference>
<feature type="short sequence motif" description="HXTX 1" evidence="2">
    <location>
        <begin position="44"/>
        <end position="47"/>
    </location>
</feature>
<dbReference type="eggNOG" id="COG1514">
    <property type="taxonomic scope" value="Bacteria"/>
</dbReference>
<evidence type="ECO:0000256" key="2">
    <source>
        <dbReference type="HAMAP-Rule" id="MF_01940"/>
    </source>
</evidence>
<feature type="domain" description="Phosphoesterase HXTX" evidence="3">
    <location>
        <begin position="17"/>
        <end position="96"/>
    </location>
</feature>
<dbReference type="EMBL" id="CP003359">
    <property type="protein sequence ID" value="AGB41545.1"/>
    <property type="molecule type" value="Genomic_DNA"/>
</dbReference>
<keyword evidence="5" id="KW-1185">Reference proteome</keyword>
<dbReference type="GO" id="GO:0008664">
    <property type="term" value="F:RNA 2',3'-cyclic 3'-phosphodiesterase activity"/>
    <property type="evidence" value="ECO:0007669"/>
    <property type="project" value="UniProtKB-EC"/>
</dbReference>
<feature type="short sequence motif" description="HXTX 2" evidence="2">
    <location>
        <begin position="132"/>
        <end position="135"/>
    </location>
</feature>
<proteinExistence type="inferred from homology"/>
<evidence type="ECO:0000256" key="1">
    <source>
        <dbReference type="ARBA" id="ARBA00022801"/>
    </source>
</evidence>
<organism evidence="4 5">
    <name type="scientific">Halobacteroides halobius (strain ATCC 35273 / DSM 5150 / MD-1)</name>
    <dbReference type="NCBI Taxonomy" id="748449"/>
    <lineage>
        <taxon>Bacteria</taxon>
        <taxon>Bacillati</taxon>
        <taxon>Bacillota</taxon>
        <taxon>Clostridia</taxon>
        <taxon>Halanaerobiales</taxon>
        <taxon>Halobacteroidaceae</taxon>
        <taxon>Halobacteroides</taxon>
    </lineage>
</organism>
<reference evidence="5" key="1">
    <citation type="submission" date="2012-02" db="EMBL/GenBank/DDBJ databases">
        <title>The complete genome of Halobacteroides halobius DSM 5150.</title>
        <authorList>
            <person name="Lucas S."/>
            <person name="Copeland A."/>
            <person name="Lapidus A."/>
            <person name="Glavina del Rio T."/>
            <person name="Dalin E."/>
            <person name="Tice H."/>
            <person name="Bruce D."/>
            <person name="Goodwin L."/>
            <person name="Pitluck S."/>
            <person name="Peters L."/>
            <person name="Mikhailova N."/>
            <person name="Gu W."/>
            <person name="Kyrpides N."/>
            <person name="Mavromatis K."/>
            <person name="Ivanova N."/>
            <person name="Brettin T."/>
            <person name="Detter J.C."/>
            <person name="Han C."/>
            <person name="Larimer F."/>
            <person name="Land M."/>
            <person name="Hauser L."/>
            <person name="Markowitz V."/>
            <person name="Cheng J.-F."/>
            <person name="Hugenholtz P."/>
            <person name="Woyke T."/>
            <person name="Wu D."/>
            <person name="Tindall B."/>
            <person name="Pomrenke H."/>
            <person name="Brambilla E."/>
            <person name="Klenk H.-P."/>
            <person name="Eisen J.A."/>
        </authorList>
    </citation>
    <scope>NUCLEOTIDE SEQUENCE [LARGE SCALE GENOMIC DNA]</scope>
    <source>
        <strain evidence="5">ATCC 35273 / DSM 5150 / MD-1</strain>
    </source>
</reference>
<dbReference type="GO" id="GO:0016874">
    <property type="term" value="F:ligase activity"/>
    <property type="evidence" value="ECO:0007669"/>
    <property type="project" value="UniProtKB-KW"/>
</dbReference>
<dbReference type="SUPFAM" id="SSF55144">
    <property type="entry name" value="LigT-like"/>
    <property type="match status" value="1"/>
</dbReference>
<dbReference type="EC" id="3.1.4.58" evidence="2"/>
<dbReference type="OrthoDB" id="9789350at2"/>
<dbReference type="InterPro" id="IPR004175">
    <property type="entry name" value="RNA_CPDase"/>
</dbReference>
<dbReference type="Gene3D" id="3.90.1140.10">
    <property type="entry name" value="Cyclic phosphodiesterase"/>
    <property type="match status" value="1"/>
</dbReference>
<dbReference type="Proteomes" id="UP000010880">
    <property type="component" value="Chromosome"/>
</dbReference>
<dbReference type="STRING" id="748449.Halha_1607"/>
<keyword evidence="1 2" id="KW-0378">Hydrolase</keyword>
<dbReference type="RefSeq" id="WP_015327262.1">
    <property type="nucleotide sequence ID" value="NC_019978.1"/>
</dbReference>
<feature type="domain" description="Phosphoesterase HXTX" evidence="3">
    <location>
        <begin position="101"/>
        <end position="182"/>
    </location>
</feature>
<dbReference type="InterPro" id="IPR009097">
    <property type="entry name" value="Cyclic_Pdiesterase"/>
</dbReference>
<gene>
    <name evidence="4" type="ordered locus">Halha_1607</name>
</gene>
<evidence type="ECO:0000313" key="5">
    <source>
        <dbReference type="Proteomes" id="UP000010880"/>
    </source>
</evidence>
<evidence type="ECO:0000259" key="3">
    <source>
        <dbReference type="Pfam" id="PF02834"/>
    </source>
</evidence>
<dbReference type="NCBIfam" id="TIGR02258">
    <property type="entry name" value="2_5_ligase"/>
    <property type="match status" value="1"/>
</dbReference>
<accession>L0KAH1</accession>
<evidence type="ECO:0000313" key="4">
    <source>
        <dbReference type="EMBL" id="AGB41545.1"/>
    </source>
</evidence>
<dbReference type="InterPro" id="IPR014051">
    <property type="entry name" value="Phosphoesterase_HXTX"/>
</dbReference>
<dbReference type="PATRIC" id="fig|748449.3.peg.1558"/>
<dbReference type="AlphaFoldDB" id="L0KAH1"/>
<protein>
    <recommendedName>
        <fullName evidence="2">RNA 2',3'-cyclic phosphodiesterase</fullName>
        <shortName evidence="2">RNA 2',3'-CPDase</shortName>
        <ecNumber evidence="2">3.1.4.58</ecNumber>
    </recommendedName>
</protein>
<feature type="active site" description="Proton donor" evidence="2">
    <location>
        <position position="44"/>
    </location>
</feature>
<sequence>MSDKIRCFIGIQLSEITKEKIDKVKNILRDCSLQVKWVEKYNFHITIKFLGELTKPEIEEVGQVLEKIAQNNKKPFTINIEGLGAFPNLNYPRTMWVGIEKGSQKLGQINQEIENELISLGFKKKHHEYTPHITLGRVNPKENNLQLLSKKLKEFPFKIEIPEVVDKITLIKSTLTPKGPIYQSLSEFDLE</sequence>
<dbReference type="KEGG" id="hhl:Halha_1607"/>
<comment type="function">
    <text evidence="2">Hydrolyzes RNA 2',3'-cyclic phosphodiester to an RNA 2'-phosphomonoester.</text>
</comment>
<dbReference type="HOGENOM" id="CLU_081251_3_2_9"/>
<feature type="active site" description="Proton acceptor" evidence="2">
    <location>
        <position position="132"/>
    </location>
</feature>
<dbReference type="HAMAP" id="MF_01940">
    <property type="entry name" value="RNA_CPDase"/>
    <property type="match status" value="1"/>
</dbReference>
<dbReference type="Pfam" id="PF02834">
    <property type="entry name" value="LigT_PEase"/>
    <property type="match status" value="2"/>
</dbReference>
<keyword evidence="4" id="KW-0436">Ligase</keyword>
<comment type="similarity">
    <text evidence="2">Belongs to the 2H phosphoesterase superfamily. ThpR family.</text>
</comment>
<dbReference type="PANTHER" id="PTHR35561:SF1">
    <property type="entry name" value="RNA 2',3'-CYCLIC PHOSPHODIESTERASE"/>
    <property type="match status" value="1"/>
</dbReference>